<sequence length="215" mass="24231">MQYILFDLDGVLIDSEHVIKTAFTLSYHKVVGDGVPPVEEYLTHMGDSFENIMVKMNLPLVMKEHFQYYSRHLVGFIRPHRGIMALLRLLRANQYQMAVVTGKDRSRTVEILQKLKMDDYFLSVVAADDVERPKPEPDALIAAMRHIQAVPEQTIMVGDAPNDLIAAKRAGVRSCAVSWGVTPARQLIGFEPDFLVKSPHEIASLFSKVKIELNA</sequence>
<dbReference type="AlphaFoldDB" id="A0A4Y8PXU1"/>
<dbReference type="PRINTS" id="PR00413">
    <property type="entry name" value="HADHALOGNASE"/>
</dbReference>
<dbReference type="GO" id="GO:0005829">
    <property type="term" value="C:cytosol"/>
    <property type="evidence" value="ECO:0007669"/>
    <property type="project" value="TreeGrafter"/>
</dbReference>
<evidence type="ECO:0000313" key="1">
    <source>
        <dbReference type="EMBL" id="TFE86095.1"/>
    </source>
</evidence>
<gene>
    <name evidence="1" type="ORF">B5M42_15890</name>
</gene>
<reference evidence="1 2" key="1">
    <citation type="submission" date="2017-03" db="EMBL/GenBank/DDBJ databases">
        <title>Isolation of Levoglucosan Utilizing Bacteria.</title>
        <authorList>
            <person name="Arya A.S."/>
        </authorList>
    </citation>
    <scope>NUCLEOTIDE SEQUENCE [LARGE SCALE GENOMIC DNA]</scope>
    <source>
        <strain evidence="1 2">MEC069</strain>
    </source>
</reference>
<comment type="caution">
    <text evidence="1">The sequence shown here is derived from an EMBL/GenBank/DDBJ whole genome shotgun (WGS) entry which is preliminary data.</text>
</comment>
<proteinExistence type="predicted"/>
<protein>
    <submittedName>
        <fullName evidence="1">Uncharacterized protein</fullName>
    </submittedName>
</protein>
<dbReference type="InterPro" id="IPR023198">
    <property type="entry name" value="PGP-like_dom2"/>
</dbReference>
<dbReference type="EMBL" id="MYFO01000021">
    <property type="protein sequence ID" value="TFE86095.1"/>
    <property type="molecule type" value="Genomic_DNA"/>
</dbReference>
<dbReference type="SFLD" id="SFLDS00003">
    <property type="entry name" value="Haloacid_Dehalogenase"/>
    <property type="match status" value="1"/>
</dbReference>
<dbReference type="NCBIfam" id="TIGR01549">
    <property type="entry name" value="HAD-SF-IA-v1"/>
    <property type="match status" value="1"/>
</dbReference>
<dbReference type="GO" id="GO:0008967">
    <property type="term" value="F:phosphoglycolate phosphatase activity"/>
    <property type="evidence" value="ECO:0007669"/>
    <property type="project" value="TreeGrafter"/>
</dbReference>
<organism evidence="1 2">
    <name type="scientific">Paenibacillus athensensis</name>
    <dbReference type="NCBI Taxonomy" id="1967502"/>
    <lineage>
        <taxon>Bacteria</taxon>
        <taxon>Bacillati</taxon>
        <taxon>Bacillota</taxon>
        <taxon>Bacilli</taxon>
        <taxon>Bacillales</taxon>
        <taxon>Paenibacillaceae</taxon>
        <taxon>Paenibacillus</taxon>
    </lineage>
</organism>
<dbReference type="NCBIfam" id="TIGR01509">
    <property type="entry name" value="HAD-SF-IA-v3"/>
    <property type="match status" value="1"/>
</dbReference>
<keyword evidence="2" id="KW-1185">Reference proteome</keyword>
<dbReference type="SFLD" id="SFLDG01129">
    <property type="entry name" value="C1.5:_HAD__Beta-PGM__Phosphata"/>
    <property type="match status" value="1"/>
</dbReference>
<accession>A0A4Y8PXU1</accession>
<evidence type="ECO:0000313" key="2">
    <source>
        <dbReference type="Proteomes" id="UP000298246"/>
    </source>
</evidence>
<dbReference type="SUPFAM" id="SSF56784">
    <property type="entry name" value="HAD-like"/>
    <property type="match status" value="1"/>
</dbReference>
<dbReference type="InterPro" id="IPR036412">
    <property type="entry name" value="HAD-like_sf"/>
</dbReference>
<dbReference type="PANTHER" id="PTHR43434">
    <property type="entry name" value="PHOSPHOGLYCOLATE PHOSPHATASE"/>
    <property type="match status" value="1"/>
</dbReference>
<dbReference type="InterPro" id="IPR023214">
    <property type="entry name" value="HAD_sf"/>
</dbReference>
<dbReference type="OrthoDB" id="9792518at2"/>
<dbReference type="RefSeq" id="WP_134754551.1">
    <property type="nucleotide sequence ID" value="NZ_MYFO02000005.1"/>
</dbReference>
<dbReference type="InterPro" id="IPR006439">
    <property type="entry name" value="HAD-SF_hydro_IA"/>
</dbReference>
<dbReference type="PANTHER" id="PTHR43434:SF1">
    <property type="entry name" value="PHOSPHOGLYCOLATE PHOSPHATASE"/>
    <property type="match status" value="1"/>
</dbReference>
<dbReference type="Gene3D" id="1.10.150.240">
    <property type="entry name" value="Putative phosphatase, domain 2"/>
    <property type="match status" value="1"/>
</dbReference>
<dbReference type="InterPro" id="IPR050155">
    <property type="entry name" value="HAD-like_hydrolase_sf"/>
</dbReference>
<name>A0A4Y8PXU1_9BACL</name>
<dbReference type="Proteomes" id="UP000298246">
    <property type="component" value="Unassembled WGS sequence"/>
</dbReference>
<dbReference type="Gene3D" id="3.40.50.1000">
    <property type="entry name" value="HAD superfamily/HAD-like"/>
    <property type="match status" value="1"/>
</dbReference>
<dbReference type="Pfam" id="PF13419">
    <property type="entry name" value="HAD_2"/>
    <property type="match status" value="1"/>
</dbReference>
<dbReference type="GO" id="GO:0006281">
    <property type="term" value="P:DNA repair"/>
    <property type="evidence" value="ECO:0007669"/>
    <property type="project" value="TreeGrafter"/>
</dbReference>
<dbReference type="InterPro" id="IPR041492">
    <property type="entry name" value="HAD_2"/>
</dbReference>